<evidence type="ECO:0000256" key="5">
    <source>
        <dbReference type="ARBA" id="ARBA00031841"/>
    </source>
</evidence>
<proteinExistence type="inferred from homology"/>
<dbReference type="EMBL" id="MFSS01000034">
    <property type="protein sequence ID" value="OGI43903.1"/>
    <property type="molecule type" value="Genomic_DNA"/>
</dbReference>
<feature type="region of interest" description="Disordered" evidence="6">
    <location>
        <begin position="137"/>
        <end position="167"/>
    </location>
</feature>
<comment type="similarity">
    <text evidence="2">Belongs to the DUF177 domain family.</text>
</comment>
<evidence type="ECO:0000313" key="7">
    <source>
        <dbReference type="EMBL" id="OGI43903.1"/>
    </source>
</evidence>
<gene>
    <name evidence="7" type="ORF">A2150_05135</name>
</gene>
<evidence type="ECO:0000256" key="2">
    <source>
        <dbReference type="ARBA" id="ARBA00010740"/>
    </source>
</evidence>
<comment type="caution">
    <text evidence="7">The sequence shown here is derived from an EMBL/GenBank/DDBJ whole genome shotgun (WGS) entry which is preliminary data.</text>
</comment>
<name>A0A1F6TFH6_9PROT</name>
<protein>
    <recommendedName>
        <fullName evidence="3">Large ribosomal RNA subunit accumulation protein YceD</fullName>
    </recommendedName>
    <alternativeName>
        <fullName evidence="5">23S rRNA accumulation protein YceD</fullName>
    </alternativeName>
</protein>
<dbReference type="InterPro" id="IPR003772">
    <property type="entry name" value="YceD"/>
</dbReference>
<evidence type="ECO:0000256" key="4">
    <source>
        <dbReference type="ARBA" id="ARBA00022517"/>
    </source>
</evidence>
<dbReference type="PANTHER" id="PTHR38099:SF1">
    <property type="entry name" value="LARGE RIBOSOMAL RNA SUBUNIT ACCUMULATION PROTEIN YCED"/>
    <property type="match status" value="1"/>
</dbReference>
<sequence length="167" mass="18138">MFDALPAVIDPLRLADEGARLCGELKLQGMPRLTGLCADAQGMASIDWQFERSAQGLRQMHGSVRATVRVICQRCLQPFALTLGTDTRLVVLNPGETGANDEADVLEAKPWLLSELVENELLLAMPMIPMHAPGECQARVPGSSDKAGRSDRRHPFAVLGKLKHGDN</sequence>
<evidence type="ECO:0000256" key="1">
    <source>
        <dbReference type="ARBA" id="ARBA00002868"/>
    </source>
</evidence>
<evidence type="ECO:0000256" key="6">
    <source>
        <dbReference type="SAM" id="MobiDB-lite"/>
    </source>
</evidence>
<dbReference type="GO" id="GO:0005829">
    <property type="term" value="C:cytosol"/>
    <property type="evidence" value="ECO:0007669"/>
    <property type="project" value="TreeGrafter"/>
</dbReference>
<evidence type="ECO:0000313" key="8">
    <source>
        <dbReference type="Proteomes" id="UP000177925"/>
    </source>
</evidence>
<dbReference type="AlphaFoldDB" id="A0A1F6TFH6"/>
<dbReference type="PANTHER" id="PTHR38099">
    <property type="entry name" value="LARGE RIBOSOMAL RNA SUBUNIT ACCUMULATION PROTEIN YCED"/>
    <property type="match status" value="1"/>
</dbReference>
<accession>A0A1F6TFH6</accession>
<organism evidence="7 8">
    <name type="scientific">Candidatus Muproteobacteria bacterium RBG_16_64_11</name>
    <dbReference type="NCBI Taxonomy" id="1817758"/>
    <lineage>
        <taxon>Bacteria</taxon>
        <taxon>Pseudomonadati</taxon>
        <taxon>Pseudomonadota</taxon>
        <taxon>Candidatus Muproteobacteria</taxon>
    </lineage>
</organism>
<comment type="function">
    <text evidence="1">Plays a role in synthesis, processing and/or stability of 23S rRNA.</text>
</comment>
<keyword evidence="4" id="KW-0690">Ribosome biogenesis</keyword>
<dbReference type="InterPro" id="IPR039255">
    <property type="entry name" value="YceD_bac"/>
</dbReference>
<dbReference type="Proteomes" id="UP000177925">
    <property type="component" value="Unassembled WGS sequence"/>
</dbReference>
<dbReference type="GO" id="GO:0042254">
    <property type="term" value="P:ribosome biogenesis"/>
    <property type="evidence" value="ECO:0007669"/>
    <property type="project" value="UniProtKB-KW"/>
</dbReference>
<dbReference type="Pfam" id="PF02620">
    <property type="entry name" value="YceD"/>
    <property type="match status" value="1"/>
</dbReference>
<dbReference type="STRING" id="1817758.A2150_05135"/>
<reference evidence="7 8" key="1">
    <citation type="journal article" date="2016" name="Nat. Commun.">
        <title>Thousands of microbial genomes shed light on interconnected biogeochemical processes in an aquifer system.</title>
        <authorList>
            <person name="Anantharaman K."/>
            <person name="Brown C.T."/>
            <person name="Hug L.A."/>
            <person name="Sharon I."/>
            <person name="Castelle C.J."/>
            <person name="Probst A.J."/>
            <person name="Thomas B.C."/>
            <person name="Singh A."/>
            <person name="Wilkins M.J."/>
            <person name="Karaoz U."/>
            <person name="Brodie E.L."/>
            <person name="Williams K.H."/>
            <person name="Hubbard S.S."/>
            <person name="Banfield J.F."/>
        </authorList>
    </citation>
    <scope>NUCLEOTIDE SEQUENCE [LARGE SCALE GENOMIC DNA]</scope>
</reference>
<evidence type="ECO:0000256" key="3">
    <source>
        <dbReference type="ARBA" id="ARBA00015716"/>
    </source>
</evidence>